<keyword evidence="3" id="KW-1003">Cell membrane</keyword>
<dbReference type="EMBL" id="JAENII010000013">
    <property type="protein sequence ID" value="MBK1828379.1"/>
    <property type="molecule type" value="Genomic_DNA"/>
</dbReference>
<dbReference type="RefSeq" id="WP_234045015.1">
    <property type="nucleotide sequence ID" value="NZ_JAENII010000013.1"/>
</dbReference>
<dbReference type="Proteomes" id="UP000658278">
    <property type="component" value="Unassembled WGS sequence"/>
</dbReference>
<dbReference type="CDD" id="cd06261">
    <property type="entry name" value="TM_PBP2"/>
    <property type="match status" value="1"/>
</dbReference>
<organism evidence="9 10">
    <name type="scientific">Haloferula rosea</name>
    <dbReference type="NCBI Taxonomy" id="490093"/>
    <lineage>
        <taxon>Bacteria</taxon>
        <taxon>Pseudomonadati</taxon>
        <taxon>Verrucomicrobiota</taxon>
        <taxon>Verrucomicrobiia</taxon>
        <taxon>Verrucomicrobiales</taxon>
        <taxon>Verrucomicrobiaceae</taxon>
        <taxon>Haloferula</taxon>
    </lineage>
</organism>
<feature type="domain" description="ABC transmembrane type-1" evidence="8">
    <location>
        <begin position="196"/>
        <end position="412"/>
    </location>
</feature>
<evidence type="ECO:0000256" key="4">
    <source>
        <dbReference type="ARBA" id="ARBA00022692"/>
    </source>
</evidence>
<reference evidence="9" key="1">
    <citation type="submission" date="2021-01" db="EMBL/GenBank/DDBJ databases">
        <title>Modified the classification status of verrucomicrobia.</title>
        <authorList>
            <person name="Feng X."/>
        </authorList>
    </citation>
    <scope>NUCLEOTIDE SEQUENCE</scope>
    <source>
        <strain evidence="9">KCTC 22201</strain>
    </source>
</reference>
<evidence type="ECO:0000256" key="6">
    <source>
        <dbReference type="ARBA" id="ARBA00023136"/>
    </source>
</evidence>
<dbReference type="PROSITE" id="PS50928">
    <property type="entry name" value="ABC_TM1"/>
    <property type="match status" value="1"/>
</dbReference>
<evidence type="ECO:0000259" key="8">
    <source>
        <dbReference type="PROSITE" id="PS50928"/>
    </source>
</evidence>
<evidence type="ECO:0000256" key="7">
    <source>
        <dbReference type="RuleBase" id="RU363032"/>
    </source>
</evidence>
<dbReference type="GO" id="GO:0055085">
    <property type="term" value="P:transmembrane transport"/>
    <property type="evidence" value="ECO:0007669"/>
    <property type="project" value="InterPro"/>
</dbReference>
<evidence type="ECO:0000256" key="2">
    <source>
        <dbReference type="ARBA" id="ARBA00022448"/>
    </source>
</evidence>
<comment type="similarity">
    <text evidence="7">Belongs to the binding-protein-dependent transport system permease family.</text>
</comment>
<keyword evidence="2 7" id="KW-0813">Transport</keyword>
<dbReference type="Pfam" id="PF00528">
    <property type="entry name" value="BPD_transp_1"/>
    <property type="match status" value="1"/>
</dbReference>
<dbReference type="GO" id="GO:0042884">
    <property type="term" value="P:microcin transport"/>
    <property type="evidence" value="ECO:0007669"/>
    <property type="project" value="TreeGrafter"/>
</dbReference>
<dbReference type="AlphaFoldDB" id="A0A934VFH9"/>
<feature type="transmembrane region" description="Helical" evidence="7">
    <location>
        <begin position="232"/>
        <end position="256"/>
    </location>
</feature>
<evidence type="ECO:0000313" key="9">
    <source>
        <dbReference type="EMBL" id="MBK1828379.1"/>
    </source>
</evidence>
<keyword evidence="6 7" id="KW-0472">Membrane</keyword>
<comment type="caution">
    <text evidence="9">The sequence shown here is derived from an EMBL/GenBank/DDBJ whole genome shotgun (WGS) entry which is preliminary data.</text>
</comment>
<proteinExistence type="inferred from homology"/>
<keyword evidence="4 7" id="KW-0812">Transmembrane</keyword>
<feature type="transmembrane region" description="Helical" evidence="7">
    <location>
        <begin position="285"/>
        <end position="304"/>
    </location>
</feature>
<dbReference type="PANTHER" id="PTHR30465">
    <property type="entry name" value="INNER MEMBRANE ABC TRANSPORTER"/>
    <property type="match status" value="1"/>
</dbReference>
<sequence length="422" mass="46257">MLLIPITLFGITLLVFSIVRLTPGGPVERALSQQGGGENVKRSGADAGASLTPAQVLETEEDYNRDKGIMRSYFEWLGVLPRDLVKEGKEFKPGETTLTIALPGTVHEVTITRNEDNTGTISPSGDVDTAGWEARILTPEYQAKRWKKWMPGQEMSVKPEYRAVLYKPGFRGLFQGSLGESNKYQDPVGQMIRQRMPVSLFFGGLAMVLIYSICLPLGVVKAIKHRSWLDNFTSITVFTGYAVPGYALGALLVVYLSAQLRWFALGGFVGDNFAELSLLGKIKDLAYHGTLPLICYVIGSFAMMTMMMKNNLMDNLAADYVRTAIAKGTGFRTAVFRHAFRNSMIPIATTFGANLTILVAGSILIEKIFDINGFGLLSFSALLEFDEPVIMGVLFVSSSLMLIGNVVSDLCVALVDPRVSYK</sequence>
<evidence type="ECO:0000256" key="1">
    <source>
        <dbReference type="ARBA" id="ARBA00004651"/>
    </source>
</evidence>
<feature type="transmembrane region" description="Helical" evidence="7">
    <location>
        <begin position="347"/>
        <end position="369"/>
    </location>
</feature>
<comment type="subcellular location">
    <subcellularLocation>
        <location evidence="1 7">Cell membrane</location>
        <topology evidence="1 7">Multi-pass membrane protein</topology>
    </subcellularLocation>
</comment>
<dbReference type="InterPro" id="IPR000515">
    <property type="entry name" value="MetI-like"/>
</dbReference>
<accession>A0A934VFH9</accession>
<keyword evidence="5 7" id="KW-1133">Transmembrane helix</keyword>
<evidence type="ECO:0000313" key="10">
    <source>
        <dbReference type="Proteomes" id="UP000658278"/>
    </source>
</evidence>
<dbReference type="GO" id="GO:0005886">
    <property type="term" value="C:plasma membrane"/>
    <property type="evidence" value="ECO:0007669"/>
    <property type="project" value="UniProtKB-SubCell"/>
</dbReference>
<name>A0A934VFH9_9BACT</name>
<dbReference type="SUPFAM" id="SSF161098">
    <property type="entry name" value="MetI-like"/>
    <property type="match status" value="1"/>
</dbReference>
<dbReference type="Gene3D" id="1.10.3720.10">
    <property type="entry name" value="MetI-like"/>
    <property type="match status" value="1"/>
</dbReference>
<gene>
    <name evidence="9" type="ORF">JIN81_15200</name>
</gene>
<protein>
    <submittedName>
        <fullName evidence="9">ABC transporter permease</fullName>
    </submittedName>
</protein>
<evidence type="ECO:0000256" key="5">
    <source>
        <dbReference type="ARBA" id="ARBA00022989"/>
    </source>
</evidence>
<dbReference type="PANTHER" id="PTHR30465:SF66">
    <property type="entry name" value="INNER MEMBRANE ABC TRANSPORTER PERMEASE PROTEIN YEJB"/>
    <property type="match status" value="1"/>
</dbReference>
<feature type="transmembrane region" description="Helical" evidence="7">
    <location>
        <begin position="200"/>
        <end position="220"/>
    </location>
</feature>
<dbReference type="InterPro" id="IPR035906">
    <property type="entry name" value="MetI-like_sf"/>
</dbReference>
<evidence type="ECO:0000256" key="3">
    <source>
        <dbReference type="ARBA" id="ARBA00022475"/>
    </source>
</evidence>
<keyword evidence="10" id="KW-1185">Reference proteome</keyword>